<name>A0A2H0WMN8_9BACT</name>
<gene>
    <name evidence="1" type="ORF">COT65_01780</name>
</gene>
<proteinExistence type="predicted"/>
<evidence type="ECO:0008006" key="3">
    <source>
        <dbReference type="Google" id="ProtNLM"/>
    </source>
</evidence>
<evidence type="ECO:0000313" key="1">
    <source>
        <dbReference type="EMBL" id="PIS13875.1"/>
    </source>
</evidence>
<reference evidence="2" key="1">
    <citation type="submission" date="2017-09" db="EMBL/GenBank/DDBJ databases">
        <title>Depth-based differentiation of microbial function through sediment-hosted aquifers and enrichment of novel symbionts in the deep terrestrial subsurface.</title>
        <authorList>
            <person name="Probst A.J."/>
            <person name="Ladd B."/>
            <person name="Jarett J.K."/>
            <person name="Geller-Mcgrath D.E."/>
            <person name="Sieber C.M.K."/>
            <person name="Emerson J.B."/>
            <person name="Anantharaman K."/>
            <person name="Thomas B.C."/>
            <person name="Malmstrom R."/>
            <person name="Stieglmeier M."/>
            <person name="Klingl A."/>
            <person name="Woyke T."/>
            <person name="Ryan C.M."/>
            <person name="Banfield J.F."/>
        </authorList>
    </citation>
    <scope>NUCLEOTIDE SEQUENCE [LARGE SCALE GENOMIC DNA]</scope>
</reference>
<dbReference type="InterPro" id="IPR009003">
    <property type="entry name" value="Peptidase_S1_PA"/>
</dbReference>
<dbReference type="Pfam" id="PF13365">
    <property type="entry name" value="Trypsin_2"/>
    <property type="match status" value="1"/>
</dbReference>
<evidence type="ECO:0000313" key="2">
    <source>
        <dbReference type="Proteomes" id="UP000230033"/>
    </source>
</evidence>
<dbReference type="AlphaFoldDB" id="A0A2H0WMN8"/>
<organism evidence="1 2">
    <name type="scientific">Candidatus Shapirobacteria bacterium CG09_land_8_20_14_0_10_47_13</name>
    <dbReference type="NCBI Taxonomy" id="1974481"/>
    <lineage>
        <taxon>Bacteria</taxon>
        <taxon>Candidatus Shapironibacteriota</taxon>
    </lineage>
</organism>
<accession>A0A2H0WMN8</accession>
<dbReference type="SUPFAM" id="SSF50494">
    <property type="entry name" value="Trypsin-like serine proteases"/>
    <property type="match status" value="1"/>
</dbReference>
<protein>
    <recommendedName>
        <fullName evidence="3">Peptidase S1 domain-containing protein</fullName>
    </recommendedName>
</protein>
<sequence length="234" mass="27105">MMDKIFSIIKISYNLGHTRIQYGSCGTCFFINKQEFVTAEHCFNETSFQPNPGLDHYKIFLAGENGKIILDPQIKNSYKDYDLAIGRVTEEVAYFSSDDFLEDKFLPGDEVFNIGFPEQETIRNFNYQFLNGRLIINNIVVESQKQKGKIDEIKKETYDRPNDRIRIVNKTLIILNYTSYTGFSGGPLFYKNTNQIIGFMSLLPHGHSIPINLRDRDVKNRVRAVPLFEIKHLL</sequence>
<comment type="caution">
    <text evidence="1">The sequence shown here is derived from an EMBL/GenBank/DDBJ whole genome shotgun (WGS) entry which is preliminary data.</text>
</comment>
<dbReference type="Gene3D" id="2.40.10.120">
    <property type="match status" value="1"/>
</dbReference>
<dbReference type="EMBL" id="PEZJ01000022">
    <property type="protein sequence ID" value="PIS13875.1"/>
    <property type="molecule type" value="Genomic_DNA"/>
</dbReference>
<dbReference type="Proteomes" id="UP000230033">
    <property type="component" value="Unassembled WGS sequence"/>
</dbReference>